<dbReference type="EMBL" id="FR872582">
    <property type="protein sequence ID" value="CCB89431.1"/>
    <property type="molecule type" value="Genomic_DNA"/>
</dbReference>
<dbReference type="SUPFAM" id="SSF53335">
    <property type="entry name" value="S-adenosyl-L-methionine-dependent methyltransferases"/>
    <property type="match status" value="1"/>
</dbReference>
<name>F8L9B1_SIMNZ</name>
<dbReference type="Pfam" id="PF01565">
    <property type="entry name" value="FAD_binding_4"/>
    <property type="match status" value="1"/>
</dbReference>
<proteinExistence type="predicted"/>
<dbReference type="InterPro" id="IPR016166">
    <property type="entry name" value="FAD-bd_PCMH"/>
</dbReference>
<dbReference type="eggNOG" id="COG2226">
    <property type="taxonomic scope" value="Bacteria"/>
</dbReference>
<dbReference type="STRING" id="331113.SNE_A15540"/>
<dbReference type="InterPro" id="IPR010031">
    <property type="entry name" value="FAD_lactone_oxidase-like"/>
</dbReference>
<dbReference type="Pfam" id="PF08241">
    <property type="entry name" value="Methyltransf_11"/>
    <property type="match status" value="1"/>
</dbReference>
<dbReference type="InterPro" id="IPR006094">
    <property type="entry name" value="Oxid_FAD_bind_N"/>
</dbReference>
<dbReference type="GO" id="GO:0071949">
    <property type="term" value="F:FAD binding"/>
    <property type="evidence" value="ECO:0007669"/>
    <property type="project" value="InterPro"/>
</dbReference>
<dbReference type="PANTHER" id="PTHR43762:SF1">
    <property type="entry name" value="D-ARABINONO-1,4-LACTONE OXIDASE"/>
    <property type="match status" value="1"/>
</dbReference>
<dbReference type="GO" id="GO:0016899">
    <property type="term" value="F:oxidoreductase activity, acting on the CH-OH group of donors, oxygen as acceptor"/>
    <property type="evidence" value="ECO:0007669"/>
    <property type="project" value="InterPro"/>
</dbReference>
<organism evidence="4 5">
    <name type="scientific">Simkania negevensis (strain ATCC VR-1471 / DSM 27360 / Z)</name>
    <dbReference type="NCBI Taxonomy" id="331113"/>
    <lineage>
        <taxon>Bacteria</taxon>
        <taxon>Pseudomonadati</taxon>
        <taxon>Chlamydiota</taxon>
        <taxon>Chlamydiia</taxon>
        <taxon>Parachlamydiales</taxon>
        <taxon>Simkaniaceae</taxon>
        <taxon>Simkania</taxon>
    </lineage>
</organism>
<dbReference type="InterPro" id="IPR013216">
    <property type="entry name" value="Methyltransf_11"/>
</dbReference>
<dbReference type="SUPFAM" id="SSF56176">
    <property type="entry name" value="FAD-binding/transporter-associated domain-like"/>
    <property type="match status" value="1"/>
</dbReference>
<keyword evidence="5" id="KW-1185">Reference proteome</keyword>
<dbReference type="AlphaFoldDB" id="F8L9B1"/>
<keyword evidence="1" id="KW-0285">Flavoprotein</keyword>
<gene>
    <name evidence="4" type="ordered locus">SNE_A15540</name>
</gene>
<evidence type="ECO:0000313" key="4">
    <source>
        <dbReference type="EMBL" id="CCB89431.1"/>
    </source>
</evidence>
<evidence type="ECO:0000256" key="2">
    <source>
        <dbReference type="ARBA" id="ARBA00022827"/>
    </source>
</evidence>
<dbReference type="InterPro" id="IPR016164">
    <property type="entry name" value="FAD-linked_Oxase-like_C"/>
</dbReference>
<evidence type="ECO:0000259" key="3">
    <source>
        <dbReference type="PROSITE" id="PS51387"/>
    </source>
</evidence>
<dbReference type="Proteomes" id="UP000000496">
    <property type="component" value="Chromosome gsn.131"/>
</dbReference>
<dbReference type="SUPFAM" id="SSF55103">
    <property type="entry name" value="FAD-linked oxidases, C-terminal domain"/>
    <property type="match status" value="1"/>
</dbReference>
<protein>
    <recommendedName>
        <fullName evidence="3">FAD-binding PCMH-type domain-containing protein</fullName>
    </recommendedName>
</protein>
<dbReference type="OrthoDB" id="9768764at2"/>
<feature type="domain" description="FAD-binding PCMH-type" evidence="3">
    <location>
        <begin position="184"/>
        <end position="354"/>
    </location>
</feature>
<dbReference type="HOGENOM" id="CLU_275067_0_0_0"/>
<dbReference type="RefSeq" id="WP_013943897.1">
    <property type="nucleotide sequence ID" value="NC_015713.1"/>
</dbReference>
<reference evidence="4 5" key="2">
    <citation type="journal article" date="2011" name="Mol. Biol. Evol.">
        <title>Unity in variety--the pan-genome of the Chlamydiae.</title>
        <authorList>
            <person name="Collingro A."/>
            <person name="Tischler P."/>
            <person name="Weinmaier T."/>
            <person name="Penz T."/>
            <person name="Heinz E."/>
            <person name="Brunham R.C."/>
            <person name="Read T.D."/>
            <person name="Bavoil P.M."/>
            <person name="Sachse K."/>
            <person name="Kahane S."/>
            <person name="Friedman M.G."/>
            <person name="Rattei T."/>
            <person name="Myers G.S."/>
            <person name="Horn M."/>
        </authorList>
    </citation>
    <scope>NUCLEOTIDE SEQUENCE [LARGE SCALE GENOMIC DNA]</scope>
    <source>
        <strain evidence="5">ATCC VR-1471 / Z</strain>
    </source>
</reference>
<dbReference type="eggNOG" id="COG0277">
    <property type="taxonomic scope" value="Bacteria"/>
</dbReference>
<evidence type="ECO:0000313" key="5">
    <source>
        <dbReference type="Proteomes" id="UP000000496"/>
    </source>
</evidence>
<sequence length="1162" mass="133583">MRKKKFFLTLGAALVFIFLVSGVETIREELGDQKLEKKLSLDKPRLEKSFEPFLKEENERDDICSCTEKVATLIDHILYRGSKNFIRRPVSKTIAKTMSLTALPICLLCDTAQYTAKGSFEGALILFTEEKGDKNRFEKHFSKVKRCLLGFAAFPAGIISADMVSQHFVVNHSGKKLVEPYGKLYSTKCLELYPRTHKDVAMILNEAKQSGKKATFAGALMSQGKQALPMDEEDLLIHFDALNQVTIDPASRIARVGAGALWSDVQAAANEHGLAVKVMQASNVFSIGGSLSINCHGWDHKAGTLKETVHSLLIVNGEGEIQRLFPEDELFDLVIGGLGGFGAILEAELALTPNTKMSYESVEMPAQEYLSYFQNQVMNNEKLGMHYFRLCFDPKQMFETGIALNYFEESSEGVISAIPFEPARGNTTERVELGIIRRLPKALPIAWQMERSGSLSTKKTDRNEAMTFHLRCIFNESTIDAEWLQEYFVPAHQLNDFISFLGDVLKKNDVPVYNASIRYVKQNESLGFSYAPHEDMFAIVLFFNQSLLPEEIQKSRLWIQSVIDYLIVHEGTYYLPYQNFATLEQFHSCYPEWEKIAEKKRQYDPHHLFTNGFYEEYVLGKNTLIADSNRSNFRSTFADPLQRKWVEEFLNHVFMQFDQKKFMALVDDILTDSSVNDEDVYRILQQRLSEGSFSFLKKNKQALKSLSTLKEDLSDQMLKLMGKKTLRGYVEIGYPGRLCRPLKKKLDLKGPIYVINEGEQLADYVESGFPRPYNRFVYLNEYEPILHQDIPTESVDLVAMYIGLHHIPENKLESFVRSIHRILRPGGSFVLMDHDALSSKHKEMLFVIHSIFNVGTNVPLDEELREFRNFQSLANWESLLEKCGFVRDSHPPLIRQGDATLNSLIRFTKKATTEEEFCAQIHADPEYVRDPIRTYLTAPEWHNVRLTQGYCKFIEDIPFYQFPWFTEIKNMWSVFGKSWKVARRHASFSEVLFSDCTLMNLFITIFNTVEYAIKGAISYPLSLIYTNESIEDARNIHLLVRTNTNLTEIDPRIRIEKECPESHLKHIILPRYMEMFHILLKLSNEDLTYVDIAGQKKIQVDLNVEKNQELILPLGCEKLYEIPVTADPSRVYLALDVDVEHLNTALKWFQDHKIPIVYIHDF</sequence>
<reference key="1">
    <citation type="journal article" date="2011" name="Mol. Biol. Evol.">
        <title>Unity in variety -- the pan-genome of the Chlamydiae.</title>
        <authorList>
            <person name="Collingro A."/>
            <person name="Tischler P."/>
            <person name="Weinmaier T."/>
            <person name="Penz T."/>
            <person name="Heinz E."/>
            <person name="Brunham R.C."/>
            <person name="Read T.D."/>
            <person name="Bavoil P.M."/>
            <person name="Sachse K."/>
            <person name="Kahane S."/>
            <person name="Friedman M.G."/>
            <person name="Rattei T."/>
            <person name="Myers G.S.A."/>
            <person name="Horn M."/>
        </authorList>
    </citation>
    <scope>NUCLEOTIDE SEQUENCE</scope>
    <source>
        <strain>Z</strain>
    </source>
</reference>
<dbReference type="GO" id="GO:0008757">
    <property type="term" value="F:S-adenosylmethionine-dependent methyltransferase activity"/>
    <property type="evidence" value="ECO:0007669"/>
    <property type="project" value="InterPro"/>
</dbReference>
<dbReference type="KEGG" id="sng:SNE_A15540"/>
<dbReference type="InterPro" id="IPR036318">
    <property type="entry name" value="FAD-bd_PCMH-like_sf"/>
</dbReference>
<dbReference type="PANTHER" id="PTHR43762">
    <property type="entry name" value="L-GULONOLACTONE OXIDASE"/>
    <property type="match status" value="1"/>
</dbReference>
<dbReference type="InterPro" id="IPR016169">
    <property type="entry name" value="FAD-bd_PCMH_sub2"/>
</dbReference>
<dbReference type="Gene3D" id="3.40.50.150">
    <property type="entry name" value="Vaccinia Virus protein VP39"/>
    <property type="match status" value="1"/>
</dbReference>
<evidence type="ECO:0000256" key="1">
    <source>
        <dbReference type="ARBA" id="ARBA00022630"/>
    </source>
</evidence>
<dbReference type="InterPro" id="IPR029063">
    <property type="entry name" value="SAM-dependent_MTases_sf"/>
</dbReference>
<accession>F8L9B1</accession>
<dbReference type="Gene3D" id="3.30.465.10">
    <property type="match status" value="1"/>
</dbReference>
<keyword evidence="2" id="KW-0274">FAD</keyword>
<dbReference type="PROSITE" id="PS51387">
    <property type="entry name" value="FAD_PCMH"/>
    <property type="match status" value="1"/>
</dbReference>